<dbReference type="Proteomes" id="UP000001695">
    <property type="component" value="Chromosome"/>
</dbReference>
<feature type="transmembrane region" description="Helical" evidence="1">
    <location>
        <begin position="234"/>
        <end position="253"/>
    </location>
</feature>
<dbReference type="PANTHER" id="PTHR23028">
    <property type="entry name" value="ACETYLTRANSFERASE"/>
    <property type="match status" value="1"/>
</dbReference>
<dbReference type="GO" id="GO:0016020">
    <property type="term" value="C:membrane"/>
    <property type="evidence" value="ECO:0007669"/>
    <property type="project" value="TreeGrafter"/>
</dbReference>
<sequence>MSNKSYRPQLDGVRAFCIIFTVFHHIQNVPWFINGSVGVDVFFSLSGWLITWLLLQEKERNGYVNVGAFYIRRICRIMPMYYLTILIYAVLALAVAGHDPEKLESFRFAAPYLLTFNSEYRPPGGGPIFAHAWTLGIEEKFYLVWPMAVVFLPRHRAVTMIVLACLLTVVLSFAVSLEDLIRGYFGLGFGTVLALTVRRNQRLMDWLRVAAPAFPLFIALVTVYTLSVLYPVPLWWNLMISALSGLMIASIWFNQTQAVSTFLRLKPLPFLGSLTYVIYLLQALAINAALVLFRKFHIPEHWLLVFVASYALSILLGYAAHRLIEEPFIQLGRRLSRKATTTSSESAMAG</sequence>
<evidence type="ECO:0000313" key="3">
    <source>
        <dbReference type="EMBL" id="ACB95744.1"/>
    </source>
</evidence>
<keyword evidence="1" id="KW-0812">Transmembrane</keyword>
<dbReference type="AlphaFoldDB" id="B2IG05"/>
<dbReference type="GO" id="GO:0016747">
    <property type="term" value="F:acyltransferase activity, transferring groups other than amino-acyl groups"/>
    <property type="evidence" value="ECO:0007669"/>
    <property type="project" value="InterPro"/>
</dbReference>
<dbReference type="PANTHER" id="PTHR23028:SF53">
    <property type="entry name" value="ACYL_TRANSF_3 DOMAIN-CONTAINING PROTEIN"/>
    <property type="match status" value="1"/>
</dbReference>
<dbReference type="STRING" id="395963.Bind_2124"/>
<dbReference type="InterPro" id="IPR050879">
    <property type="entry name" value="Acyltransferase_3"/>
</dbReference>
<reference evidence="3 4" key="2">
    <citation type="journal article" date="2010" name="J. Bacteriol.">
        <title>Complete genome sequence of Beijerinckia indica subsp. indica.</title>
        <authorList>
            <person name="Tamas I."/>
            <person name="Dedysh S.N."/>
            <person name="Liesack W."/>
            <person name="Stott M.B."/>
            <person name="Alam M."/>
            <person name="Murrell J.C."/>
            <person name="Dunfield P.F."/>
        </authorList>
    </citation>
    <scope>NUCLEOTIDE SEQUENCE [LARGE SCALE GENOMIC DNA]</scope>
    <source>
        <strain evidence="4">ATCC 9039 / DSM 1715 / NCIMB 8712</strain>
    </source>
</reference>
<proteinExistence type="predicted"/>
<reference evidence="4" key="1">
    <citation type="submission" date="2008-03" db="EMBL/GenBank/DDBJ databases">
        <title>Complete sequence of chromosome of Beijerinckia indica subsp. indica ATCC 9039.</title>
        <authorList>
            <consortium name="US DOE Joint Genome Institute"/>
            <person name="Copeland A."/>
            <person name="Lucas S."/>
            <person name="Lapidus A."/>
            <person name="Glavina del Rio T."/>
            <person name="Dalin E."/>
            <person name="Tice H."/>
            <person name="Bruce D."/>
            <person name="Goodwin L."/>
            <person name="Pitluck S."/>
            <person name="LaButti K."/>
            <person name="Schmutz J."/>
            <person name="Larimer F."/>
            <person name="Land M."/>
            <person name="Hauser L."/>
            <person name="Kyrpides N."/>
            <person name="Mikhailova N."/>
            <person name="Dunfield P.F."/>
            <person name="Dedysh S.N."/>
            <person name="Liesack W."/>
            <person name="Saw J.H."/>
            <person name="Alam M."/>
            <person name="Chen Y."/>
            <person name="Murrell J.C."/>
            <person name="Richardson P."/>
        </authorList>
    </citation>
    <scope>NUCLEOTIDE SEQUENCE [LARGE SCALE GENOMIC DNA]</scope>
    <source>
        <strain evidence="4">ATCC 9039 / DSM 1715 / NCIMB 8712</strain>
    </source>
</reference>
<keyword evidence="3" id="KW-0012">Acyltransferase</keyword>
<dbReference type="HOGENOM" id="CLU_005679_1_4_5"/>
<feature type="transmembrane region" description="Helical" evidence="1">
    <location>
        <begin position="209"/>
        <end position="228"/>
    </location>
</feature>
<accession>B2IG05</accession>
<feature type="transmembrane region" description="Helical" evidence="1">
    <location>
        <begin position="157"/>
        <end position="175"/>
    </location>
</feature>
<dbReference type="KEGG" id="bid:Bind_2124"/>
<organism evidence="3 4">
    <name type="scientific">Beijerinckia indica subsp. indica (strain ATCC 9039 / DSM 1715 / NCIMB 8712)</name>
    <dbReference type="NCBI Taxonomy" id="395963"/>
    <lineage>
        <taxon>Bacteria</taxon>
        <taxon>Pseudomonadati</taxon>
        <taxon>Pseudomonadota</taxon>
        <taxon>Alphaproteobacteria</taxon>
        <taxon>Hyphomicrobiales</taxon>
        <taxon>Beijerinckiaceae</taxon>
        <taxon>Beijerinckia</taxon>
    </lineage>
</organism>
<dbReference type="Pfam" id="PF01757">
    <property type="entry name" value="Acyl_transf_3"/>
    <property type="match status" value="1"/>
</dbReference>
<keyword evidence="3" id="KW-0808">Transferase</keyword>
<gene>
    <name evidence="3" type="ordered locus">Bind_2124</name>
</gene>
<evidence type="ECO:0000259" key="2">
    <source>
        <dbReference type="Pfam" id="PF01757"/>
    </source>
</evidence>
<keyword evidence="1" id="KW-1133">Transmembrane helix</keyword>
<evidence type="ECO:0000313" key="4">
    <source>
        <dbReference type="Proteomes" id="UP000001695"/>
    </source>
</evidence>
<protein>
    <submittedName>
        <fullName evidence="3">Acyltransferase 3</fullName>
    </submittedName>
</protein>
<feature type="transmembrane region" description="Helical" evidence="1">
    <location>
        <begin position="302"/>
        <end position="324"/>
    </location>
</feature>
<dbReference type="InterPro" id="IPR002656">
    <property type="entry name" value="Acyl_transf_3_dom"/>
</dbReference>
<feature type="transmembrane region" description="Helical" evidence="1">
    <location>
        <begin position="37"/>
        <end position="55"/>
    </location>
</feature>
<feature type="domain" description="Acyltransferase 3" evidence="2">
    <location>
        <begin position="9"/>
        <end position="320"/>
    </location>
</feature>
<dbReference type="eggNOG" id="COG1835">
    <property type="taxonomic scope" value="Bacteria"/>
</dbReference>
<evidence type="ECO:0000256" key="1">
    <source>
        <dbReference type="SAM" id="Phobius"/>
    </source>
</evidence>
<name>B2IG05_BEII9</name>
<feature type="transmembrane region" description="Helical" evidence="1">
    <location>
        <begin position="274"/>
        <end position="296"/>
    </location>
</feature>
<keyword evidence="4" id="KW-1185">Reference proteome</keyword>
<dbReference type="EMBL" id="CP001016">
    <property type="protein sequence ID" value="ACB95744.1"/>
    <property type="molecule type" value="Genomic_DNA"/>
</dbReference>
<dbReference type="GO" id="GO:0000271">
    <property type="term" value="P:polysaccharide biosynthetic process"/>
    <property type="evidence" value="ECO:0007669"/>
    <property type="project" value="TreeGrafter"/>
</dbReference>
<keyword evidence="1" id="KW-0472">Membrane</keyword>
<feature type="transmembrane region" description="Helical" evidence="1">
    <location>
        <begin position="80"/>
        <end position="98"/>
    </location>
</feature>
<dbReference type="RefSeq" id="WP_012385100.1">
    <property type="nucleotide sequence ID" value="NC_010581.1"/>
</dbReference>
<dbReference type="OrthoDB" id="9796461at2"/>